<evidence type="ECO:0000256" key="5">
    <source>
        <dbReference type="ARBA" id="ARBA00023136"/>
    </source>
</evidence>
<feature type="transmembrane region" description="Helical" evidence="7">
    <location>
        <begin position="78"/>
        <end position="97"/>
    </location>
</feature>
<dbReference type="PANTHER" id="PTHR43124:SF10">
    <property type="entry name" value="PURINE EFFLUX PUMP PBUE"/>
    <property type="match status" value="1"/>
</dbReference>
<dbReference type="InterPro" id="IPR011701">
    <property type="entry name" value="MFS"/>
</dbReference>
<dbReference type="RefSeq" id="WP_158051830.1">
    <property type="nucleotide sequence ID" value="NZ_WBKB01000003.1"/>
</dbReference>
<evidence type="ECO:0000256" key="2">
    <source>
        <dbReference type="ARBA" id="ARBA00022475"/>
    </source>
</evidence>
<evidence type="ECO:0000256" key="7">
    <source>
        <dbReference type="SAM" id="Phobius"/>
    </source>
</evidence>
<sequence length="412" mass="41815">MPETLSISASAKANIFIGAFSAVLYSVLLVAPVIATMLAADYNLSAGSVGLIASVELGCFSLATIPAYLWLRRTNIRWVSVGCIAVVIVGNVLSALAPNFETLLGLRAITALAAGSITVIILSITAKTTNPSRSYGVFLFAQLGMGAAILLLFPVLFAGRSVAAVYLTLAVLAALCLPATFCLKGYELKKAPAEASTTANSVTSRRTDIVALVAALLAVFGFYFALGGAWTFMVEIGAAGGTEIGVAATMLGVATAAGAIIALIATIVGESPRANLFIMGGYVLMGVAMLLLFGGPGLIRFVVAVFIFKLAWSWLLPFLLSTVSRVGGTQVMNSTNLMIGGGLAVGPFVAGQIIEATGGFGTMLTTAIIVLGIAAIASAVVMSRAAKPSTAAVTDPDPTAAGSDPAVAHASA</sequence>
<name>A0A7J5BBD5_9MICO</name>
<keyword evidence="2" id="KW-1003">Cell membrane</keyword>
<evidence type="ECO:0000256" key="6">
    <source>
        <dbReference type="SAM" id="MobiDB-lite"/>
    </source>
</evidence>
<dbReference type="GO" id="GO:0005886">
    <property type="term" value="C:plasma membrane"/>
    <property type="evidence" value="ECO:0007669"/>
    <property type="project" value="UniProtKB-SubCell"/>
</dbReference>
<evidence type="ECO:0000256" key="1">
    <source>
        <dbReference type="ARBA" id="ARBA00004651"/>
    </source>
</evidence>
<dbReference type="EMBL" id="WBKB01000003">
    <property type="protein sequence ID" value="KAB1643414.1"/>
    <property type="molecule type" value="Genomic_DNA"/>
</dbReference>
<feature type="compositionally biased region" description="Low complexity" evidence="6">
    <location>
        <begin position="390"/>
        <end position="401"/>
    </location>
</feature>
<dbReference type="Proteomes" id="UP000433493">
    <property type="component" value="Unassembled WGS sequence"/>
</dbReference>
<dbReference type="InterPro" id="IPR050189">
    <property type="entry name" value="MFS_Efflux_Transporters"/>
</dbReference>
<evidence type="ECO:0000256" key="4">
    <source>
        <dbReference type="ARBA" id="ARBA00022989"/>
    </source>
</evidence>
<keyword evidence="3 7" id="KW-0812">Transmembrane</keyword>
<feature type="transmembrane region" description="Helical" evidence="7">
    <location>
        <begin position="137"/>
        <end position="157"/>
    </location>
</feature>
<feature type="transmembrane region" description="Helical" evidence="7">
    <location>
        <begin position="301"/>
        <end position="323"/>
    </location>
</feature>
<dbReference type="PANTHER" id="PTHR43124">
    <property type="entry name" value="PURINE EFFLUX PUMP PBUE"/>
    <property type="match status" value="1"/>
</dbReference>
<feature type="transmembrane region" description="Helical" evidence="7">
    <location>
        <begin position="335"/>
        <end position="354"/>
    </location>
</feature>
<feature type="region of interest" description="Disordered" evidence="6">
    <location>
        <begin position="390"/>
        <end position="412"/>
    </location>
</feature>
<gene>
    <name evidence="8" type="ORF">F8O05_05860</name>
</gene>
<keyword evidence="9" id="KW-1185">Reference proteome</keyword>
<dbReference type="SUPFAM" id="SSF103473">
    <property type="entry name" value="MFS general substrate transporter"/>
    <property type="match status" value="1"/>
</dbReference>
<comment type="subcellular location">
    <subcellularLocation>
        <location evidence="1">Cell membrane</location>
        <topology evidence="1">Multi-pass membrane protein</topology>
    </subcellularLocation>
</comment>
<keyword evidence="5 7" id="KW-0472">Membrane</keyword>
<dbReference type="OrthoDB" id="5869542at2"/>
<dbReference type="InterPro" id="IPR036259">
    <property type="entry name" value="MFS_trans_sf"/>
</dbReference>
<organism evidence="8 9">
    <name type="scientific">Gulosibacter chungangensis</name>
    <dbReference type="NCBI Taxonomy" id="979746"/>
    <lineage>
        <taxon>Bacteria</taxon>
        <taxon>Bacillati</taxon>
        <taxon>Actinomycetota</taxon>
        <taxon>Actinomycetes</taxon>
        <taxon>Micrococcales</taxon>
        <taxon>Microbacteriaceae</taxon>
        <taxon>Gulosibacter</taxon>
    </lineage>
</organism>
<reference evidence="8 9" key="1">
    <citation type="submission" date="2019-09" db="EMBL/GenBank/DDBJ databases">
        <title>Phylogeny of genus Pseudoclavibacter and closely related genus.</title>
        <authorList>
            <person name="Li Y."/>
        </authorList>
    </citation>
    <scope>NUCLEOTIDE SEQUENCE [LARGE SCALE GENOMIC DNA]</scope>
    <source>
        <strain evidence="8 9">KCTC 13959</strain>
    </source>
</reference>
<feature type="transmembrane region" description="Helical" evidence="7">
    <location>
        <begin position="103"/>
        <end position="125"/>
    </location>
</feature>
<evidence type="ECO:0000313" key="9">
    <source>
        <dbReference type="Proteomes" id="UP000433493"/>
    </source>
</evidence>
<dbReference type="GO" id="GO:0022857">
    <property type="term" value="F:transmembrane transporter activity"/>
    <property type="evidence" value="ECO:0007669"/>
    <property type="project" value="InterPro"/>
</dbReference>
<feature type="transmembrane region" description="Helical" evidence="7">
    <location>
        <begin position="209"/>
        <end position="232"/>
    </location>
</feature>
<evidence type="ECO:0000256" key="3">
    <source>
        <dbReference type="ARBA" id="ARBA00022692"/>
    </source>
</evidence>
<dbReference type="AlphaFoldDB" id="A0A7J5BBD5"/>
<feature type="transmembrane region" description="Helical" evidence="7">
    <location>
        <begin position="46"/>
        <end position="71"/>
    </location>
</feature>
<feature type="transmembrane region" description="Helical" evidence="7">
    <location>
        <begin position="360"/>
        <end position="381"/>
    </location>
</feature>
<keyword evidence="4 7" id="KW-1133">Transmembrane helix</keyword>
<feature type="transmembrane region" description="Helical" evidence="7">
    <location>
        <begin position="15"/>
        <end position="40"/>
    </location>
</feature>
<comment type="caution">
    <text evidence="8">The sequence shown here is derived from an EMBL/GenBank/DDBJ whole genome shotgun (WGS) entry which is preliminary data.</text>
</comment>
<dbReference type="Gene3D" id="1.20.1250.20">
    <property type="entry name" value="MFS general substrate transporter like domains"/>
    <property type="match status" value="1"/>
</dbReference>
<feature type="transmembrane region" description="Helical" evidence="7">
    <location>
        <begin position="244"/>
        <end position="269"/>
    </location>
</feature>
<accession>A0A7J5BBD5</accession>
<protein>
    <submittedName>
        <fullName evidence="8">MFS transporter</fullName>
    </submittedName>
</protein>
<dbReference type="Pfam" id="PF07690">
    <property type="entry name" value="MFS_1"/>
    <property type="match status" value="1"/>
</dbReference>
<feature type="transmembrane region" description="Helical" evidence="7">
    <location>
        <begin position="163"/>
        <end position="183"/>
    </location>
</feature>
<feature type="transmembrane region" description="Helical" evidence="7">
    <location>
        <begin position="276"/>
        <end position="295"/>
    </location>
</feature>
<evidence type="ECO:0000313" key="8">
    <source>
        <dbReference type="EMBL" id="KAB1643414.1"/>
    </source>
</evidence>
<proteinExistence type="predicted"/>